<accession>A0A371J6E0</accession>
<keyword evidence="1" id="KW-0472">Membrane</keyword>
<protein>
    <submittedName>
        <fullName evidence="2">Uncharacterized protein</fullName>
    </submittedName>
</protein>
<keyword evidence="1" id="KW-0812">Transmembrane</keyword>
<evidence type="ECO:0000256" key="1">
    <source>
        <dbReference type="SAM" id="Phobius"/>
    </source>
</evidence>
<dbReference type="PROSITE" id="PS51257">
    <property type="entry name" value="PROKAR_LIPOPROTEIN"/>
    <property type="match status" value="1"/>
</dbReference>
<feature type="transmembrane region" description="Helical" evidence="1">
    <location>
        <begin position="13"/>
        <end position="32"/>
    </location>
</feature>
<dbReference type="AlphaFoldDB" id="A0A371J6E0"/>
<dbReference type="Proteomes" id="UP000215694">
    <property type="component" value="Unassembled WGS sequence"/>
</dbReference>
<keyword evidence="3" id="KW-1185">Reference proteome</keyword>
<organism evidence="2 3">
    <name type="scientific">Romboutsia weinsteinii</name>
    <dbReference type="NCBI Taxonomy" id="2020949"/>
    <lineage>
        <taxon>Bacteria</taxon>
        <taxon>Bacillati</taxon>
        <taxon>Bacillota</taxon>
        <taxon>Clostridia</taxon>
        <taxon>Peptostreptococcales</taxon>
        <taxon>Peptostreptococcaceae</taxon>
        <taxon>Romboutsia</taxon>
    </lineage>
</organism>
<evidence type="ECO:0000313" key="3">
    <source>
        <dbReference type="Proteomes" id="UP000215694"/>
    </source>
</evidence>
<sequence>MLVNYLRKVWYDLIKRIIILMITLLASALFAIGCTKEPDINLVSLDLIDIPMINNNKIKEIISDKNLEDGVYIIETNSNKYIYFNGVNNLYSNIYCNLVDNTLEIHAESNTKLNNKQGILYIISSLNEDIFDEINLKVNNKSENFKNVYRI</sequence>
<gene>
    <name evidence="2" type="ORF">CHL78_005470</name>
</gene>
<evidence type="ECO:0000313" key="2">
    <source>
        <dbReference type="EMBL" id="RDY28351.1"/>
    </source>
</evidence>
<keyword evidence="1" id="KW-1133">Transmembrane helix</keyword>
<name>A0A371J6E0_9FIRM</name>
<comment type="caution">
    <text evidence="2">The sequence shown here is derived from an EMBL/GenBank/DDBJ whole genome shotgun (WGS) entry which is preliminary data.</text>
</comment>
<dbReference type="EMBL" id="NOJY02000007">
    <property type="protein sequence ID" value="RDY28351.1"/>
    <property type="molecule type" value="Genomic_DNA"/>
</dbReference>
<proteinExistence type="predicted"/>
<reference evidence="2 3" key="1">
    <citation type="journal article" date="2017" name="Genome Announc.">
        <title>Draft Genome Sequence of Romboutsia weinsteinii sp. nov. Strain CCRI-19649(T) Isolated from Surface Water.</title>
        <authorList>
            <person name="Maheux A.F."/>
            <person name="Boudreau D.K."/>
            <person name="Berube E."/>
            <person name="Boissinot M."/>
            <person name="Cantin P."/>
            <person name="Raymond F."/>
            <person name="Corbeil J."/>
            <person name="Omar R.F."/>
            <person name="Bergeron M.G."/>
        </authorList>
    </citation>
    <scope>NUCLEOTIDE SEQUENCE [LARGE SCALE GENOMIC DNA]</scope>
    <source>
        <strain evidence="2 3">CCRI-19649</strain>
    </source>
</reference>